<feature type="region of interest" description="Disordered" evidence="2">
    <location>
        <begin position="117"/>
        <end position="166"/>
    </location>
</feature>
<dbReference type="EMBL" id="WHVB01000007">
    <property type="protein sequence ID" value="KAF8481015.1"/>
    <property type="molecule type" value="Genomic_DNA"/>
</dbReference>
<evidence type="ECO:0000256" key="3">
    <source>
        <dbReference type="SAM" id="SignalP"/>
    </source>
</evidence>
<keyword evidence="1 3" id="KW-0732">Signal</keyword>
<evidence type="ECO:0000256" key="1">
    <source>
        <dbReference type="ARBA" id="ARBA00022729"/>
    </source>
</evidence>
<evidence type="ECO:0000256" key="2">
    <source>
        <dbReference type="SAM" id="MobiDB-lite"/>
    </source>
</evidence>
<gene>
    <name evidence="5" type="ORF">DFH94DRAFT_438382</name>
</gene>
<organism evidence="5 6">
    <name type="scientific">Russula ochroleuca</name>
    <dbReference type="NCBI Taxonomy" id="152965"/>
    <lineage>
        <taxon>Eukaryota</taxon>
        <taxon>Fungi</taxon>
        <taxon>Dikarya</taxon>
        <taxon>Basidiomycota</taxon>
        <taxon>Agaricomycotina</taxon>
        <taxon>Agaricomycetes</taxon>
        <taxon>Russulales</taxon>
        <taxon>Russulaceae</taxon>
        <taxon>Russula</taxon>
    </lineage>
</organism>
<comment type="caution">
    <text evidence="5">The sequence shown here is derived from an EMBL/GenBank/DDBJ whole genome shotgun (WGS) entry which is preliminary data.</text>
</comment>
<dbReference type="AlphaFoldDB" id="A0A9P5TA46"/>
<evidence type="ECO:0000259" key="4">
    <source>
        <dbReference type="Pfam" id="PF10342"/>
    </source>
</evidence>
<dbReference type="InterPro" id="IPR018466">
    <property type="entry name" value="Kre9/Knh1-like_N"/>
</dbReference>
<dbReference type="Proteomes" id="UP000759537">
    <property type="component" value="Unassembled WGS sequence"/>
</dbReference>
<keyword evidence="6" id="KW-1185">Reference proteome</keyword>
<evidence type="ECO:0000313" key="6">
    <source>
        <dbReference type="Proteomes" id="UP000759537"/>
    </source>
</evidence>
<dbReference type="OrthoDB" id="5420143at2759"/>
<name>A0A9P5TA46_9AGAM</name>
<reference evidence="5" key="1">
    <citation type="submission" date="2019-10" db="EMBL/GenBank/DDBJ databases">
        <authorList>
            <consortium name="DOE Joint Genome Institute"/>
            <person name="Kuo A."/>
            <person name="Miyauchi S."/>
            <person name="Kiss E."/>
            <person name="Drula E."/>
            <person name="Kohler A."/>
            <person name="Sanchez-Garcia M."/>
            <person name="Andreopoulos B."/>
            <person name="Barry K.W."/>
            <person name="Bonito G."/>
            <person name="Buee M."/>
            <person name="Carver A."/>
            <person name="Chen C."/>
            <person name="Cichocki N."/>
            <person name="Clum A."/>
            <person name="Culley D."/>
            <person name="Crous P.W."/>
            <person name="Fauchery L."/>
            <person name="Girlanda M."/>
            <person name="Hayes R."/>
            <person name="Keri Z."/>
            <person name="LaButti K."/>
            <person name="Lipzen A."/>
            <person name="Lombard V."/>
            <person name="Magnuson J."/>
            <person name="Maillard F."/>
            <person name="Morin E."/>
            <person name="Murat C."/>
            <person name="Nolan M."/>
            <person name="Ohm R."/>
            <person name="Pangilinan J."/>
            <person name="Pereira M."/>
            <person name="Perotto S."/>
            <person name="Peter M."/>
            <person name="Riley R."/>
            <person name="Sitrit Y."/>
            <person name="Stielow B."/>
            <person name="Szollosi G."/>
            <person name="Zifcakova L."/>
            <person name="Stursova M."/>
            <person name="Spatafora J.W."/>
            <person name="Tedersoo L."/>
            <person name="Vaario L.-M."/>
            <person name="Yamada A."/>
            <person name="Yan M."/>
            <person name="Wang P."/>
            <person name="Xu J."/>
            <person name="Bruns T."/>
            <person name="Baldrian P."/>
            <person name="Vilgalys R."/>
            <person name="Henrissat B."/>
            <person name="Grigoriev I.V."/>
            <person name="Hibbett D."/>
            <person name="Nagy L.G."/>
            <person name="Martin F.M."/>
        </authorList>
    </citation>
    <scope>NUCLEOTIDE SEQUENCE</scope>
    <source>
        <strain evidence="5">Prilba</strain>
    </source>
</reference>
<proteinExistence type="predicted"/>
<accession>A0A9P5TA46</accession>
<sequence>MYPAFSLVLFFLPLASALSNLVISSNPTSGGSVTITWSGDSTDPATFSMVLANSNFHNTFAIGNNIQTSAGTLTVTLPIVPADQYTLEAVQVNNINSVIGTSAPFAIGATVTTTSSGSASSTLSSSGSVSNPTGSSTTGSTSLPVGSVTSSSSSSSSSSSASASSFNGNGNGALGTHIDSGKVGSIAVAVVGIVAGAVFV</sequence>
<feature type="domain" description="Yeast cell wall synthesis Kre9/Knh1-like N-terminal" evidence="4">
    <location>
        <begin position="28"/>
        <end position="107"/>
    </location>
</feature>
<feature type="signal peptide" evidence="3">
    <location>
        <begin position="1"/>
        <end position="17"/>
    </location>
</feature>
<protein>
    <recommendedName>
        <fullName evidence="4">Yeast cell wall synthesis Kre9/Knh1-like N-terminal domain-containing protein</fullName>
    </recommendedName>
</protein>
<feature type="chain" id="PRO_5040415896" description="Yeast cell wall synthesis Kre9/Knh1-like N-terminal domain-containing protein" evidence="3">
    <location>
        <begin position="18"/>
        <end position="200"/>
    </location>
</feature>
<dbReference type="Pfam" id="PF10342">
    <property type="entry name" value="Kre9_KNH"/>
    <property type="match status" value="1"/>
</dbReference>
<evidence type="ECO:0000313" key="5">
    <source>
        <dbReference type="EMBL" id="KAF8481015.1"/>
    </source>
</evidence>
<reference evidence="5" key="2">
    <citation type="journal article" date="2020" name="Nat. Commun.">
        <title>Large-scale genome sequencing of mycorrhizal fungi provides insights into the early evolution of symbiotic traits.</title>
        <authorList>
            <person name="Miyauchi S."/>
            <person name="Kiss E."/>
            <person name="Kuo A."/>
            <person name="Drula E."/>
            <person name="Kohler A."/>
            <person name="Sanchez-Garcia M."/>
            <person name="Morin E."/>
            <person name="Andreopoulos B."/>
            <person name="Barry K.W."/>
            <person name="Bonito G."/>
            <person name="Buee M."/>
            <person name="Carver A."/>
            <person name="Chen C."/>
            <person name="Cichocki N."/>
            <person name="Clum A."/>
            <person name="Culley D."/>
            <person name="Crous P.W."/>
            <person name="Fauchery L."/>
            <person name="Girlanda M."/>
            <person name="Hayes R.D."/>
            <person name="Keri Z."/>
            <person name="LaButti K."/>
            <person name="Lipzen A."/>
            <person name="Lombard V."/>
            <person name="Magnuson J."/>
            <person name="Maillard F."/>
            <person name="Murat C."/>
            <person name="Nolan M."/>
            <person name="Ohm R.A."/>
            <person name="Pangilinan J."/>
            <person name="Pereira M.F."/>
            <person name="Perotto S."/>
            <person name="Peter M."/>
            <person name="Pfister S."/>
            <person name="Riley R."/>
            <person name="Sitrit Y."/>
            <person name="Stielow J.B."/>
            <person name="Szollosi G."/>
            <person name="Zifcakova L."/>
            <person name="Stursova M."/>
            <person name="Spatafora J.W."/>
            <person name="Tedersoo L."/>
            <person name="Vaario L.M."/>
            <person name="Yamada A."/>
            <person name="Yan M."/>
            <person name="Wang P."/>
            <person name="Xu J."/>
            <person name="Bruns T."/>
            <person name="Baldrian P."/>
            <person name="Vilgalys R."/>
            <person name="Dunand C."/>
            <person name="Henrissat B."/>
            <person name="Grigoriev I.V."/>
            <person name="Hibbett D."/>
            <person name="Nagy L.G."/>
            <person name="Martin F.M."/>
        </authorList>
    </citation>
    <scope>NUCLEOTIDE SEQUENCE</scope>
    <source>
        <strain evidence="5">Prilba</strain>
    </source>
</reference>